<evidence type="ECO:0000313" key="2">
    <source>
        <dbReference type="EMBL" id="ETW08933.1"/>
    </source>
</evidence>
<dbReference type="RefSeq" id="XP_008862738.1">
    <property type="nucleotide sequence ID" value="XM_008864516.1"/>
</dbReference>
<dbReference type="GeneID" id="20078465"/>
<reference evidence="2" key="1">
    <citation type="submission" date="2013-12" db="EMBL/GenBank/DDBJ databases">
        <title>The Genome Sequence of Aphanomyces invadans NJM9701.</title>
        <authorList>
            <consortium name="The Broad Institute Genomics Platform"/>
            <person name="Russ C."/>
            <person name="Tyler B."/>
            <person name="van West P."/>
            <person name="Dieguez-Uribeondo J."/>
            <person name="Young S.K."/>
            <person name="Zeng Q."/>
            <person name="Gargeya S."/>
            <person name="Fitzgerald M."/>
            <person name="Abouelleil A."/>
            <person name="Alvarado L."/>
            <person name="Chapman S.B."/>
            <person name="Gainer-Dewar J."/>
            <person name="Goldberg J."/>
            <person name="Griggs A."/>
            <person name="Gujja S."/>
            <person name="Hansen M."/>
            <person name="Howarth C."/>
            <person name="Imamovic A."/>
            <person name="Ireland A."/>
            <person name="Larimer J."/>
            <person name="McCowan C."/>
            <person name="Murphy C."/>
            <person name="Pearson M."/>
            <person name="Poon T.W."/>
            <person name="Priest M."/>
            <person name="Roberts A."/>
            <person name="Saif S."/>
            <person name="Shea T."/>
            <person name="Sykes S."/>
            <person name="Wortman J."/>
            <person name="Nusbaum C."/>
            <person name="Birren B."/>
        </authorList>
    </citation>
    <scope>NUCLEOTIDE SEQUENCE [LARGE SCALE GENOMIC DNA]</scope>
    <source>
        <strain evidence="2">NJM9701</strain>
    </source>
</reference>
<sequence>MMMDEVQVGEENTAHIRRQLVFQGLSVKQKETQFNVDRAVGAGSASTLSISSTNKASAKPRRALGDISNNKGSCQFRDFDDTPHQERQTKRHEASKSKESIAKLASQFPMLMKKPRSDEDIEIAYGGLSSKRDNDMNINELQAQIDAEILSWQQEVDAALAIEKAVDDLDDLNTELPPIHLDHDEIPQPNFLVDNDSIDIPPLFDGKELEFEIKE</sequence>
<organism evidence="2">
    <name type="scientific">Aphanomyces invadans</name>
    <dbReference type="NCBI Taxonomy" id="157072"/>
    <lineage>
        <taxon>Eukaryota</taxon>
        <taxon>Sar</taxon>
        <taxon>Stramenopiles</taxon>
        <taxon>Oomycota</taxon>
        <taxon>Saprolegniomycetes</taxon>
        <taxon>Saprolegniales</taxon>
        <taxon>Verrucalvaceae</taxon>
        <taxon>Aphanomyces</taxon>
    </lineage>
</organism>
<protein>
    <submittedName>
        <fullName evidence="2">Uncharacterized protein</fullName>
    </submittedName>
</protein>
<dbReference type="AlphaFoldDB" id="A0A024UTJ2"/>
<evidence type="ECO:0000256" key="1">
    <source>
        <dbReference type="SAM" id="MobiDB-lite"/>
    </source>
</evidence>
<dbReference type="OrthoDB" id="66574at2759"/>
<gene>
    <name evidence="2" type="ORF">H310_01415</name>
</gene>
<dbReference type="EMBL" id="KI913953">
    <property type="protein sequence ID" value="ETW08933.1"/>
    <property type="molecule type" value="Genomic_DNA"/>
</dbReference>
<proteinExistence type="predicted"/>
<feature type="compositionally biased region" description="Polar residues" evidence="1">
    <location>
        <begin position="44"/>
        <end position="56"/>
    </location>
</feature>
<dbReference type="VEuPathDB" id="FungiDB:H310_01415"/>
<accession>A0A024UTJ2</accession>
<feature type="region of interest" description="Disordered" evidence="1">
    <location>
        <begin position="41"/>
        <end position="100"/>
    </location>
</feature>
<feature type="compositionally biased region" description="Basic and acidic residues" evidence="1">
    <location>
        <begin position="77"/>
        <end position="100"/>
    </location>
</feature>
<name>A0A024UTJ2_9STRA</name>